<sequence length="145" mass="15772">MKISSRFSVAVHILSLLSIEPHAHNTSEWIAGSVNTNPVIIRRVLGQLKKAGLVNVRAGAGGATLAKDLEQITLLDVYRAVDVVEEGQLFHIHEQPNPQCPVGANIQFVLELILTRAQNAMEDILGGVTMSQLVCDLRVQIEQSS</sequence>
<reference evidence="2" key="2">
    <citation type="submission" date="2015-07" db="EMBL/GenBank/DDBJ databases">
        <title>MeaNS - Measles Nucleotide Surveillance Program.</title>
        <authorList>
            <person name="Tran T."/>
            <person name="Druce J."/>
        </authorList>
    </citation>
    <scope>NUCLEOTIDE SEQUENCE</scope>
    <source>
        <strain evidence="2">DSM 9887</strain>
    </source>
</reference>
<dbReference type="InterPro" id="IPR036390">
    <property type="entry name" value="WH_DNA-bd_sf"/>
</dbReference>
<name>A0A0K9YQD9_9BACL</name>
<dbReference type="GO" id="GO:0003700">
    <property type="term" value="F:DNA-binding transcription factor activity"/>
    <property type="evidence" value="ECO:0007669"/>
    <property type="project" value="TreeGrafter"/>
</dbReference>
<organism evidence="2 3">
    <name type="scientific">Brevibacillus reuszeri</name>
    <dbReference type="NCBI Taxonomy" id="54915"/>
    <lineage>
        <taxon>Bacteria</taxon>
        <taxon>Bacillati</taxon>
        <taxon>Bacillota</taxon>
        <taxon>Bacilli</taxon>
        <taxon>Bacillales</taxon>
        <taxon>Paenibacillaceae</taxon>
        <taxon>Brevibacillus</taxon>
    </lineage>
</organism>
<dbReference type="InterPro" id="IPR036388">
    <property type="entry name" value="WH-like_DNA-bd_sf"/>
</dbReference>
<dbReference type="EMBL" id="LGIQ01000009">
    <property type="protein sequence ID" value="KNB70948.1"/>
    <property type="molecule type" value="Genomic_DNA"/>
</dbReference>
<evidence type="ECO:0000313" key="4">
    <source>
        <dbReference type="Proteomes" id="UP000319578"/>
    </source>
</evidence>
<dbReference type="AlphaFoldDB" id="A0A0K9YQD9"/>
<dbReference type="Proteomes" id="UP000319578">
    <property type="component" value="Unassembled WGS sequence"/>
</dbReference>
<dbReference type="PANTHER" id="PTHR33221:SF15">
    <property type="entry name" value="HTH-TYPE TRANSCRIPTIONAL REGULATOR YWGB-RELATED"/>
    <property type="match status" value="1"/>
</dbReference>
<dbReference type="EMBL" id="BJON01000002">
    <property type="protein sequence ID" value="GED66815.1"/>
    <property type="molecule type" value="Genomic_DNA"/>
</dbReference>
<dbReference type="RefSeq" id="WP_049739981.1">
    <property type="nucleotide sequence ID" value="NZ_BJON01000002.1"/>
</dbReference>
<keyword evidence="4" id="KW-1185">Reference proteome</keyword>
<evidence type="ECO:0000313" key="2">
    <source>
        <dbReference type="EMBL" id="KNB70948.1"/>
    </source>
</evidence>
<dbReference type="PATRIC" id="fig|54915.3.peg.2927"/>
<reference evidence="1 4" key="3">
    <citation type="submission" date="2019-06" db="EMBL/GenBank/DDBJ databases">
        <title>Whole genome shotgun sequence of Brevibacillus reuszeri NBRC 15719.</title>
        <authorList>
            <person name="Hosoyama A."/>
            <person name="Uohara A."/>
            <person name="Ohji S."/>
            <person name="Ichikawa N."/>
        </authorList>
    </citation>
    <scope>NUCLEOTIDE SEQUENCE [LARGE SCALE GENOMIC DNA]</scope>
    <source>
        <strain evidence="1 4">NBRC 15719</strain>
    </source>
</reference>
<accession>A0A0K9YQD9</accession>
<dbReference type="SUPFAM" id="SSF46785">
    <property type="entry name" value="Winged helix' DNA-binding domain"/>
    <property type="match status" value="1"/>
</dbReference>
<dbReference type="PANTHER" id="PTHR33221">
    <property type="entry name" value="WINGED HELIX-TURN-HELIX TRANSCRIPTIONAL REGULATOR, RRF2 FAMILY"/>
    <property type="match status" value="1"/>
</dbReference>
<proteinExistence type="predicted"/>
<evidence type="ECO:0000313" key="3">
    <source>
        <dbReference type="Proteomes" id="UP000036834"/>
    </source>
</evidence>
<dbReference type="PROSITE" id="PS51197">
    <property type="entry name" value="HTH_RRF2_2"/>
    <property type="match status" value="1"/>
</dbReference>
<dbReference type="Pfam" id="PF02082">
    <property type="entry name" value="Rrf2"/>
    <property type="match status" value="1"/>
</dbReference>
<dbReference type="InterPro" id="IPR000944">
    <property type="entry name" value="Tscrpt_reg_Rrf2"/>
</dbReference>
<comment type="caution">
    <text evidence="2">The sequence shown here is derived from an EMBL/GenBank/DDBJ whole genome shotgun (WGS) entry which is preliminary data.</text>
</comment>
<dbReference type="FunFam" id="1.10.10.10:FF:000138">
    <property type="entry name" value="Rrf2 family transcriptional regulator"/>
    <property type="match status" value="1"/>
</dbReference>
<dbReference type="Proteomes" id="UP000036834">
    <property type="component" value="Unassembled WGS sequence"/>
</dbReference>
<protein>
    <submittedName>
        <fullName evidence="2">Rrf2 family transcriptional regulator</fullName>
    </submittedName>
</protein>
<dbReference type="STRING" id="54915.ADS79_19125"/>
<dbReference type="Gene3D" id="1.10.10.10">
    <property type="entry name" value="Winged helix-like DNA-binding domain superfamily/Winged helix DNA-binding domain"/>
    <property type="match status" value="1"/>
</dbReference>
<dbReference type="GO" id="GO:0005829">
    <property type="term" value="C:cytosol"/>
    <property type="evidence" value="ECO:0007669"/>
    <property type="project" value="TreeGrafter"/>
</dbReference>
<reference evidence="3" key="1">
    <citation type="submission" date="2015-07" db="EMBL/GenBank/DDBJ databases">
        <title>Genome sequencing project for genomic taxonomy and phylogenomics of Bacillus-like bacteria.</title>
        <authorList>
            <person name="Liu B."/>
            <person name="Wang J."/>
            <person name="Zhu Y."/>
            <person name="Liu G."/>
            <person name="Chen Q."/>
            <person name="Chen Z."/>
            <person name="Lan J."/>
            <person name="Che J."/>
            <person name="Ge C."/>
            <person name="Shi H."/>
            <person name="Pan Z."/>
            <person name="Liu X."/>
        </authorList>
    </citation>
    <scope>NUCLEOTIDE SEQUENCE [LARGE SCALE GENOMIC DNA]</scope>
    <source>
        <strain evidence="3">DSM 9887</strain>
    </source>
</reference>
<dbReference type="OrthoDB" id="213028at2"/>
<gene>
    <name evidence="2" type="ORF">ADS79_19125</name>
    <name evidence="1" type="ORF">BRE01_05170</name>
</gene>
<evidence type="ECO:0000313" key="1">
    <source>
        <dbReference type="EMBL" id="GED66815.1"/>
    </source>
</evidence>